<dbReference type="InParanoid" id="A0A1Y5SPT8"/>
<evidence type="ECO:0000313" key="2">
    <source>
        <dbReference type="Proteomes" id="UP000193200"/>
    </source>
</evidence>
<evidence type="ECO:0008006" key="3">
    <source>
        <dbReference type="Google" id="ProtNLM"/>
    </source>
</evidence>
<dbReference type="AlphaFoldDB" id="A0A1Y5SPT8"/>
<protein>
    <recommendedName>
        <fullName evidence="3">DUF1398 domain-containing protein</fullName>
    </recommendedName>
</protein>
<accession>A0A1Y5SPT8</accession>
<sequence>MNDHQKATARACLDGAEDDTMSFPEIVGALIEAGFEGYAIDFRRATATYYLPDGGSVALPAHGVGAAVAPDFDAAGMRAAIREAQQQAPGYSYRGFCEKAVAAGCAGYIVSFPGRRVLYVGRSAETHVEHFPD</sequence>
<dbReference type="SUPFAM" id="SSF160419">
    <property type="entry name" value="YdfO-like"/>
    <property type="match status" value="1"/>
</dbReference>
<proteinExistence type="predicted"/>
<gene>
    <name evidence="1" type="ORF">OCH7691_01872</name>
</gene>
<name>A0A1Y5SPT8_9PROT</name>
<reference evidence="1 2" key="1">
    <citation type="submission" date="2017-03" db="EMBL/GenBank/DDBJ databases">
        <authorList>
            <person name="Afonso C.L."/>
            <person name="Miller P.J."/>
            <person name="Scott M.A."/>
            <person name="Spackman E."/>
            <person name="Goraichik I."/>
            <person name="Dimitrov K.M."/>
            <person name="Suarez D.L."/>
            <person name="Swayne D.E."/>
        </authorList>
    </citation>
    <scope>NUCLEOTIDE SEQUENCE [LARGE SCALE GENOMIC DNA]</scope>
    <source>
        <strain evidence="1 2">CECT 7691</strain>
    </source>
</reference>
<keyword evidence="2" id="KW-1185">Reference proteome</keyword>
<dbReference type="EMBL" id="FWFR01000001">
    <property type="protein sequence ID" value="SLN44372.1"/>
    <property type="molecule type" value="Genomic_DNA"/>
</dbReference>
<dbReference type="OrthoDB" id="7571760at2"/>
<dbReference type="InterPro" id="IPR036696">
    <property type="entry name" value="YdfO-like_sf"/>
</dbReference>
<organism evidence="1 2">
    <name type="scientific">Oceanibacterium hippocampi</name>
    <dbReference type="NCBI Taxonomy" id="745714"/>
    <lineage>
        <taxon>Bacteria</taxon>
        <taxon>Pseudomonadati</taxon>
        <taxon>Pseudomonadota</taxon>
        <taxon>Alphaproteobacteria</taxon>
        <taxon>Sneathiellales</taxon>
        <taxon>Sneathiellaceae</taxon>
        <taxon>Oceanibacterium</taxon>
    </lineage>
</organism>
<evidence type="ECO:0000313" key="1">
    <source>
        <dbReference type="EMBL" id="SLN44372.1"/>
    </source>
</evidence>
<dbReference type="Proteomes" id="UP000193200">
    <property type="component" value="Unassembled WGS sequence"/>
</dbReference>
<dbReference type="RefSeq" id="WP_085883097.1">
    <property type="nucleotide sequence ID" value="NZ_FWFR01000001.1"/>
</dbReference>